<feature type="region of interest" description="Disordered" evidence="1">
    <location>
        <begin position="791"/>
        <end position="1124"/>
    </location>
</feature>
<feature type="compositionally biased region" description="Basic and acidic residues" evidence="1">
    <location>
        <begin position="857"/>
        <end position="868"/>
    </location>
</feature>
<name>A0AAD6BVA3_9TELE</name>
<proteinExistence type="predicted"/>
<feature type="compositionally biased region" description="Polar residues" evidence="1">
    <location>
        <begin position="1073"/>
        <end position="1086"/>
    </location>
</feature>
<dbReference type="EMBL" id="JAPTMU010000001">
    <property type="protein sequence ID" value="KAJ4949606.1"/>
    <property type="molecule type" value="Genomic_DNA"/>
</dbReference>
<comment type="caution">
    <text evidence="3">The sequence shown here is derived from an EMBL/GenBank/DDBJ whole genome shotgun (WGS) entry which is preliminary data.</text>
</comment>
<feature type="compositionally biased region" description="Low complexity" evidence="1">
    <location>
        <begin position="490"/>
        <end position="499"/>
    </location>
</feature>
<gene>
    <name evidence="3" type="ORF">JOQ06_021116</name>
</gene>
<evidence type="ECO:0000256" key="1">
    <source>
        <dbReference type="SAM" id="MobiDB-lite"/>
    </source>
</evidence>
<feature type="region of interest" description="Disordered" evidence="1">
    <location>
        <begin position="591"/>
        <end position="681"/>
    </location>
</feature>
<feature type="region of interest" description="Disordered" evidence="1">
    <location>
        <begin position="482"/>
        <end position="506"/>
    </location>
</feature>
<dbReference type="InterPro" id="IPR024309">
    <property type="entry name" value="NUT_N"/>
</dbReference>
<keyword evidence="4" id="KW-1185">Reference proteome</keyword>
<sequence length="1165" mass="130455">MQPQRAQDDPSYMSILPQPGFPPELIITPCSPPDVCWPNSTFGCGPRVLVPIISPPGLCGPGMPRRSWLLLPEGHPVWCLCPQEVPLNQPCSADMRERTSQQVRDQLNIKPESAMWAKSEEEQQNVKVEDCSGSAHFLDEEILAGQSFEEYMATFDSFSTQEGNEEEENRGNLENSSFLGYLDELCSDEKRVGEEEFKPDTEFLDSFLSSDPELVDLLALEKQEQEVTLKTENVAPAPKSDPDPIDLLSTSELVQEIRKVILEKLWYLRHDHSSDIDPNHGGETSTQRTIEQKGVLPTFSPLVPSHFFGNSSFLEYLDELCCDEKFVREVEFTLDTKFLDSLLSSDPDPIDLLALEKQKVDNPNRNGEFTRQRNVEPKGDLTTCSPLIPSHLLEETLSTDYPVSATSALNHNGCLFMNFPSLQLHAKFSPETSLASDLETRDNNALVEVHAAKWYESIEDVMFPLNLTDPESAQLFLESPLRGHPLAPESTSTSSVSGSNEDPCTVGVKESTPSFRDDLSTFSPPAVSVLASKTQHQIKESQEQLSPKNIDLKSSCIEAVSVQAVDGKLSDSVPEEQAELTVFVVSEDVASPELRTGNQEETERQDVAETLKDKATKSREERKEENTKSKTKLKVMTNTRPSQRQPGQIEKEKPRRSGEVSKEGAVERKPVEKSDKKAAKCTPEMQRLVHVTQKRRSFVGRELFQLLSQATEPEDTDKCSETGEKEQQKLHMEGGEQHWVDNPDMSNETGTENALLDKMPQVEKHVGKETKEKEIQMSSFVKGQTRSLTTEEKVLMTPLPATPVRRKVKSLETERNHMKSSSKRDILDGDDLKVNAKADETEPQTISVSSPMKRSRNRSDEGESKTDEDNVSLPECSLQSPTVQTHPHDIQDLIKDDQSRQAVPKEGLLSRMNEPPSEKTCKENQNVTSPEAEQQQSKTADGPSEVTGTSDVYSLRSHNVSESRTVSSKGIQENNATNEPTSVKLTSDVKGEDGRLNGEEYPSSLMKRHRNEQGSSEEREAIQETDNVAIETENSSLSPTKRGRWKSGAKENAEREEQQTPTANEKVKEGSTEESANKPSPPSTRSSAKKDGERSRVSTREDTFKGDSRSAMETRTSCKKARQTRLYNRLPSRYKDFILCKTNTRSRRLEKEKGRTLRRGRKIGN</sequence>
<feature type="compositionally biased region" description="Basic and acidic residues" evidence="1">
    <location>
        <begin position="601"/>
        <end position="628"/>
    </location>
</feature>
<reference evidence="3" key="1">
    <citation type="submission" date="2022-11" db="EMBL/GenBank/DDBJ databases">
        <title>Chromosome-level genome of Pogonophryne albipinna.</title>
        <authorList>
            <person name="Jo E."/>
        </authorList>
    </citation>
    <scope>NUCLEOTIDE SEQUENCE</scope>
    <source>
        <strain evidence="3">SGF0006</strain>
        <tissue evidence="3">Muscle</tissue>
    </source>
</reference>
<feature type="compositionally biased region" description="Basic and acidic residues" evidence="1">
    <location>
        <begin position="987"/>
        <end position="998"/>
    </location>
</feature>
<feature type="compositionally biased region" description="Basic and acidic residues" evidence="1">
    <location>
        <begin position="716"/>
        <end position="741"/>
    </location>
</feature>
<evidence type="ECO:0000313" key="3">
    <source>
        <dbReference type="EMBL" id="KAJ4949606.1"/>
    </source>
</evidence>
<evidence type="ECO:0000259" key="2">
    <source>
        <dbReference type="Pfam" id="PF12881"/>
    </source>
</evidence>
<feature type="compositionally biased region" description="Polar residues" evidence="1">
    <location>
        <begin position="946"/>
        <end position="985"/>
    </location>
</feature>
<feature type="compositionally biased region" description="Basic and acidic residues" evidence="1">
    <location>
        <begin position="1048"/>
        <end position="1058"/>
    </location>
</feature>
<organism evidence="3 4">
    <name type="scientific">Pogonophryne albipinna</name>
    <dbReference type="NCBI Taxonomy" id="1090488"/>
    <lineage>
        <taxon>Eukaryota</taxon>
        <taxon>Metazoa</taxon>
        <taxon>Chordata</taxon>
        <taxon>Craniata</taxon>
        <taxon>Vertebrata</taxon>
        <taxon>Euteleostomi</taxon>
        <taxon>Actinopterygii</taxon>
        <taxon>Neopterygii</taxon>
        <taxon>Teleostei</taxon>
        <taxon>Neoteleostei</taxon>
        <taxon>Acanthomorphata</taxon>
        <taxon>Eupercaria</taxon>
        <taxon>Perciformes</taxon>
        <taxon>Notothenioidei</taxon>
        <taxon>Pogonophryne</taxon>
    </lineage>
</organism>
<feature type="compositionally biased region" description="Basic and acidic residues" evidence="1">
    <location>
        <begin position="886"/>
        <end position="899"/>
    </location>
</feature>
<dbReference type="Proteomes" id="UP001219934">
    <property type="component" value="Unassembled WGS sequence"/>
</dbReference>
<feature type="compositionally biased region" description="Polar residues" evidence="1">
    <location>
        <begin position="923"/>
        <end position="939"/>
    </location>
</feature>
<feature type="compositionally biased region" description="Polar residues" evidence="1">
    <location>
        <begin position="843"/>
        <end position="852"/>
    </location>
</feature>
<protein>
    <recommendedName>
        <fullName evidence="2">Nuclear Testis protein N-terminal domain-containing protein</fullName>
    </recommendedName>
</protein>
<feature type="compositionally biased region" description="Basic and acidic residues" evidence="1">
    <location>
        <begin position="1088"/>
        <end position="1112"/>
    </location>
</feature>
<feature type="compositionally biased region" description="Polar residues" evidence="1">
    <location>
        <begin position="636"/>
        <end position="646"/>
    </location>
</feature>
<dbReference type="Pfam" id="PF12881">
    <property type="entry name" value="NUT"/>
    <property type="match status" value="1"/>
</dbReference>
<feature type="compositionally biased region" description="Basic and acidic residues" evidence="1">
    <location>
        <begin position="649"/>
        <end position="678"/>
    </location>
</feature>
<evidence type="ECO:0000313" key="4">
    <source>
        <dbReference type="Proteomes" id="UP001219934"/>
    </source>
</evidence>
<accession>A0AAD6BVA3</accession>
<dbReference type="AlphaFoldDB" id="A0AAD6BVA3"/>
<feature type="domain" description="Nuclear Testis protein N-terminal" evidence="2">
    <location>
        <begin position="310"/>
        <end position="357"/>
    </location>
</feature>
<feature type="region of interest" description="Disordered" evidence="1">
    <location>
        <begin position="709"/>
        <end position="751"/>
    </location>
</feature>
<feature type="compositionally biased region" description="Basic and acidic residues" evidence="1">
    <location>
        <begin position="809"/>
        <end position="840"/>
    </location>
</feature>